<dbReference type="EMBL" id="CP126114">
    <property type="protein sequence ID" value="WHY85919.1"/>
    <property type="molecule type" value="Genomic_DNA"/>
</dbReference>
<dbReference type="InterPro" id="IPR035903">
    <property type="entry name" value="HesB-like_dom_sf"/>
</dbReference>
<proteinExistence type="predicted"/>
<dbReference type="RefSeq" id="WP_066093158.1">
    <property type="nucleotide sequence ID" value="NZ_CP126114.1"/>
</dbReference>
<evidence type="ECO:0000259" key="1">
    <source>
        <dbReference type="Pfam" id="PF01521"/>
    </source>
</evidence>
<dbReference type="KEGG" id="nnv:QNH39_25640"/>
<accession>A0AA95SAY0</accession>
<dbReference type="InterPro" id="IPR000361">
    <property type="entry name" value="ATAP_core_dom"/>
</dbReference>
<organism evidence="2 3">
    <name type="scientific">Neobacillus novalis</name>
    <dbReference type="NCBI Taxonomy" id="220687"/>
    <lineage>
        <taxon>Bacteria</taxon>
        <taxon>Bacillati</taxon>
        <taxon>Bacillota</taxon>
        <taxon>Bacilli</taxon>
        <taxon>Bacillales</taxon>
        <taxon>Bacillaceae</taxon>
        <taxon>Neobacillus</taxon>
    </lineage>
</organism>
<keyword evidence="3" id="KW-1185">Reference proteome</keyword>
<feature type="domain" description="Core" evidence="1">
    <location>
        <begin position="1"/>
        <end position="104"/>
    </location>
</feature>
<sequence length="110" mass="12550">MAMTITERASEELNKKIGDQKGYLKIRNVMEGLACGAGVPTLFFVPSRDETQDILFETNDRPVLLEKSEIIFFDDEDLKIDFSESVNSFQLKSPQQIINGRMSFIMNKII</sequence>
<dbReference type="SUPFAM" id="SSF89360">
    <property type="entry name" value="HesB-like domain"/>
    <property type="match status" value="1"/>
</dbReference>
<dbReference type="AlphaFoldDB" id="A0AA95SAY0"/>
<evidence type="ECO:0000313" key="3">
    <source>
        <dbReference type="Proteomes" id="UP001178288"/>
    </source>
</evidence>
<dbReference type="Gene3D" id="2.60.300.12">
    <property type="entry name" value="HesB-like domain"/>
    <property type="match status" value="1"/>
</dbReference>
<dbReference type="Proteomes" id="UP001178288">
    <property type="component" value="Chromosome"/>
</dbReference>
<protein>
    <submittedName>
        <fullName evidence="2">Iron-sulfur cluster biosynthesis family protein</fullName>
    </submittedName>
</protein>
<name>A0AA95SAY0_9BACI</name>
<dbReference type="Pfam" id="PF01521">
    <property type="entry name" value="Fe-S_biosyn"/>
    <property type="match status" value="1"/>
</dbReference>
<gene>
    <name evidence="2" type="ORF">QNH39_25640</name>
</gene>
<evidence type="ECO:0000313" key="2">
    <source>
        <dbReference type="EMBL" id="WHY85919.1"/>
    </source>
</evidence>
<reference evidence="2" key="1">
    <citation type="submission" date="2023-05" db="EMBL/GenBank/DDBJ databases">
        <title>Comparative genomics of Bacillaceae isolates and their secondary metabolite potential.</title>
        <authorList>
            <person name="Song L."/>
            <person name="Nielsen L.J."/>
            <person name="Mohite O."/>
            <person name="Xu X."/>
            <person name="Weber T."/>
            <person name="Kovacs A.T."/>
        </authorList>
    </citation>
    <scope>NUCLEOTIDE SEQUENCE</scope>
    <source>
        <strain evidence="2">XLM17</strain>
    </source>
</reference>